<dbReference type="InterPro" id="IPR018964">
    <property type="entry name" value="Phage_phiJL001_Gp84_C"/>
</dbReference>
<gene>
    <name evidence="2" type="ORF">HME9302_02229</name>
</gene>
<evidence type="ECO:0000259" key="1">
    <source>
        <dbReference type="Pfam" id="PF09356"/>
    </source>
</evidence>
<comment type="caution">
    <text evidence="2">The sequence shown here is derived from an EMBL/GenBank/DDBJ whole genome shotgun (WGS) entry which is preliminary data.</text>
</comment>
<sequence>MSRTFFASELEGVATFWRIERRDGVTLGFSRHDRDLRFDGVLHRAAPGMLPSAIRRSSDLSQDSAEMEGALSHDTITQQDLADGRYDGAQVAVGAVDWETLENAILYRGAIGTVSGEAGRYAAQLQSAKAALDTDPVPRTSPTCRARFCGPGCTLSPARFTVEATVTTFDADASTITAASINSSLYAYGTLTWLDGPQVGLSVRILQNDEDLLILERPPAINTPANARVRLRQGCDHTLATCADRFGNAINFQGEPFLPGNDLLTRTPFAQ</sequence>
<dbReference type="Proteomes" id="UP000253727">
    <property type="component" value="Unassembled WGS sequence"/>
</dbReference>
<dbReference type="RefSeq" id="WP_115367050.1">
    <property type="nucleotide sequence ID" value="NZ_QBKA01000002.1"/>
</dbReference>
<proteinExistence type="predicted"/>
<dbReference type="AlphaFoldDB" id="A0A369Q952"/>
<keyword evidence="3" id="KW-1185">Reference proteome</keyword>
<dbReference type="EMBL" id="QBKA01000002">
    <property type="protein sequence ID" value="RDC61012.1"/>
    <property type="molecule type" value="Genomic_DNA"/>
</dbReference>
<name>A0A369Q952_9SPHN</name>
<protein>
    <recommendedName>
        <fullName evidence="1">Bacteriophage phiJL001 Gp84 C-terminal domain-containing protein</fullName>
    </recommendedName>
</protein>
<dbReference type="Pfam" id="PF09931">
    <property type="entry name" value="Phage_phiJL001_Gp84_N"/>
    <property type="match status" value="1"/>
</dbReference>
<dbReference type="OrthoDB" id="1633386at2"/>
<organism evidence="2 3">
    <name type="scientific">Alteripontixanthobacter maritimus</name>
    <dbReference type="NCBI Taxonomy" id="2161824"/>
    <lineage>
        <taxon>Bacteria</taxon>
        <taxon>Pseudomonadati</taxon>
        <taxon>Pseudomonadota</taxon>
        <taxon>Alphaproteobacteria</taxon>
        <taxon>Sphingomonadales</taxon>
        <taxon>Erythrobacteraceae</taxon>
        <taxon>Alteripontixanthobacter</taxon>
    </lineage>
</organism>
<reference evidence="2 3" key="1">
    <citation type="submission" date="2018-04" db="EMBL/GenBank/DDBJ databases">
        <title>Altererythrobacter sp. HME9302 genome sequencing and assembly.</title>
        <authorList>
            <person name="Kang H."/>
            <person name="Kim H."/>
            <person name="Joh K."/>
        </authorList>
    </citation>
    <scope>NUCLEOTIDE SEQUENCE [LARGE SCALE GENOMIC DNA]</scope>
    <source>
        <strain evidence="2 3">HME9302</strain>
    </source>
</reference>
<evidence type="ECO:0000313" key="2">
    <source>
        <dbReference type="EMBL" id="RDC61012.1"/>
    </source>
</evidence>
<feature type="domain" description="Bacteriophage phiJL001 Gp84 C-terminal" evidence="1">
    <location>
        <begin position="185"/>
        <end position="262"/>
    </location>
</feature>
<dbReference type="NCBIfam" id="TIGR02218">
    <property type="entry name" value="phg_TIGR02218"/>
    <property type="match status" value="1"/>
</dbReference>
<accession>A0A369Q952</accession>
<dbReference type="Pfam" id="PF09356">
    <property type="entry name" value="Phage_BR0599"/>
    <property type="match status" value="1"/>
</dbReference>
<evidence type="ECO:0000313" key="3">
    <source>
        <dbReference type="Proteomes" id="UP000253727"/>
    </source>
</evidence>
<dbReference type="InterPro" id="IPR011928">
    <property type="entry name" value="Phage_phiJL001_Gp84"/>
</dbReference>